<proteinExistence type="inferred from homology"/>
<dbReference type="PANTHER" id="PTHR43081">
    <property type="entry name" value="ADENYLATE CYCLASE, TERMINAL-DIFFERENTIATION SPECIFIC-RELATED"/>
    <property type="match status" value="1"/>
</dbReference>
<dbReference type="PROSITE" id="PS50125">
    <property type="entry name" value="GUANYLATE_CYCLASE_2"/>
    <property type="match status" value="1"/>
</dbReference>
<dbReference type="Proteomes" id="UP001164390">
    <property type="component" value="Chromosome"/>
</dbReference>
<dbReference type="InterPro" id="IPR050697">
    <property type="entry name" value="Adenylyl/Guanylyl_Cyclase_3/4"/>
</dbReference>
<dbReference type="Pfam" id="PF16701">
    <property type="entry name" value="Ad_Cy_reg"/>
    <property type="match status" value="1"/>
</dbReference>
<gene>
    <name evidence="4" type="ORF">L0C25_15850</name>
</gene>
<dbReference type="InterPro" id="IPR032026">
    <property type="entry name" value="Ad_Cy_reg"/>
</dbReference>
<protein>
    <submittedName>
        <fullName evidence="4">Adenylate/guanylate cyclase domain-containing protein</fullName>
    </submittedName>
</protein>
<dbReference type="EMBL" id="CP094970">
    <property type="protein sequence ID" value="UYM04013.1"/>
    <property type="molecule type" value="Genomic_DNA"/>
</dbReference>
<evidence type="ECO:0000256" key="1">
    <source>
        <dbReference type="ARBA" id="ARBA00005381"/>
    </source>
</evidence>
<dbReference type="KEGG" id="sgrg:L0C25_15850"/>
<dbReference type="SMART" id="SM00044">
    <property type="entry name" value="CYCc"/>
    <property type="match status" value="1"/>
</dbReference>
<accession>A0AA46TGA0</accession>
<dbReference type="InterPro" id="IPR029787">
    <property type="entry name" value="Nucleotide_cyclase"/>
</dbReference>
<dbReference type="AlphaFoldDB" id="A0AA46TGA0"/>
<name>A0AA46TGA0_9ACTN</name>
<dbReference type="GO" id="GO:0035556">
    <property type="term" value="P:intracellular signal transduction"/>
    <property type="evidence" value="ECO:0007669"/>
    <property type="project" value="InterPro"/>
</dbReference>
<dbReference type="SUPFAM" id="SSF55073">
    <property type="entry name" value="Nucleotide cyclase"/>
    <property type="match status" value="1"/>
</dbReference>
<keyword evidence="5" id="KW-1185">Reference proteome</keyword>
<dbReference type="CDD" id="cd07302">
    <property type="entry name" value="CHD"/>
    <property type="match status" value="1"/>
</dbReference>
<sequence>MTGPSADRPDASSETAPPNVGLEASILGGEPHLTSIDVAARAGVDVEDARRLWRALGFPYVEDTNPMFVDADLTAVRLVKGAVDSGLVGVDTVVRLTRALGSTMSRLADWQVSTLLDELGEPDESGEQPYAAELSETNVRAAVDIADQVGPAFEQLLVYAWRRHLAAAVVRAEAPTSDADDETKAMATIGFADLVSFTQLSNGLDDKSLAGLVERFESDCTDIVTAGGGRAVKTLGDAVLFMVDETSVAVEIALKLVEEIGRSKDMPDLRVGLATGSVITRLGDVFGPPVNLAARLTTVARRNRVIVDHATAGTLGDDYETRVLPARPMHGFGNVEPVTVRRRWTYRGG</sequence>
<organism evidence="4 5">
    <name type="scientific">Solicola gregarius</name>
    <dbReference type="NCBI Taxonomy" id="2908642"/>
    <lineage>
        <taxon>Bacteria</taxon>
        <taxon>Bacillati</taxon>
        <taxon>Actinomycetota</taxon>
        <taxon>Actinomycetes</taxon>
        <taxon>Propionibacteriales</taxon>
        <taxon>Nocardioidaceae</taxon>
        <taxon>Solicola</taxon>
    </lineage>
</organism>
<feature type="domain" description="Guanylate cyclase" evidence="3">
    <location>
        <begin position="188"/>
        <end position="297"/>
    </location>
</feature>
<reference evidence="4" key="1">
    <citation type="submission" date="2022-01" db="EMBL/GenBank/DDBJ databases">
        <title>Nocardioidaceae gen. sp. A5X3R13.</title>
        <authorList>
            <person name="Lopez Marin M.A."/>
            <person name="Uhlik O."/>
        </authorList>
    </citation>
    <scope>NUCLEOTIDE SEQUENCE</scope>
    <source>
        <strain evidence="4">A5X3R13</strain>
    </source>
</reference>
<dbReference type="InterPro" id="IPR001054">
    <property type="entry name" value="A/G_cyclase"/>
</dbReference>
<comment type="similarity">
    <text evidence="1">Belongs to the adenylyl cyclase class-3 family.</text>
</comment>
<dbReference type="Gene3D" id="3.30.70.1230">
    <property type="entry name" value="Nucleotide cyclase"/>
    <property type="match status" value="1"/>
</dbReference>
<evidence type="ECO:0000313" key="4">
    <source>
        <dbReference type="EMBL" id="UYM04013.1"/>
    </source>
</evidence>
<feature type="region of interest" description="Disordered" evidence="2">
    <location>
        <begin position="1"/>
        <end position="26"/>
    </location>
</feature>
<dbReference type="GO" id="GO:0009190">
    <property type="term" value="P:cyclic nucleotide biosynthetic process"/>
    <property type="evidence" value="ECO:0007669"/>
    <property type="project" value="InterPro"/>
</dbReference>
<dbReference type="Pfam" id="PF00211">
    <property type="entry name" value="Guanylate_cyc"/>
    <property type="match status" value="1"/>
</dbReference>
<evidence type="ECO:0000256" key="2">
    <source>
        <dbReference type="SAM" id="MobiDB-lite"/>
    </source>
</evidence>
<dbReference type="GO" id="GO:0004016">
    <property type="term" value="F:adenylate cyclase activity"/>
    <property type="evidence" value="ECO:0007669"/>
    <property type="project" value="UniProtKB-ARBA"/>
</dbReference>
<dbReference type="PANTHER" id="PTHR43081:SF1">
    <property type="entry name" value="ADENYLATE CYCLASE, TERMINAL-DIFFERENTIATION SPECIFIC"/>
    <property type="match status" value="1"/>
</dbReference>
<evidence type="ECO:0000313" key="5">
    <source>
        <dbReference type="Proteomes" id="UP001164390"/>
    </source>
</evidence>
<evidence type="ECO:0000259" key="3">
    <source>
        <dbReference type="PROSITE" id="PS50125"/>
    </source>
</evidence>
<dbReference type="RefSeq" id="WP_271632656.1">
    <property type="nucleotide sequence ID" value="NZ_CP094970.1"/>
</dbReference>